<dbReference type="EMBL" id="MDYN01000074">
    <property type="protein sequence ID" value="OQD78878.1"/>
    <property type="molecule type" value="Genomic_DNA"/>
</dbReference>
<protein>
    <recommendedName>
        <fullName evidence="4">F-box domain-containing protein</fullName>
    </recommendedName>
</protein>
<dbReference type="Proteomes" id="UP000191672">
    <property type="component" value="Unassembled WGS sequence"/>
</dbReference>
<dbReference type="PANTHER" id="PTHR24123">
    <property type="entry name" value="ANKYRIN REPEAT-CONTAINING"/>
    <property type="match status" value="1"/>
</dbReference>
<dbReference type="PANTHER" id="PTHR24123:SF33">
    <property type="entry name" value="PROTEIN HOS4"/>
    <property type="match status" value="1"/>
</dbReference>
<dbReference type="Pfam" id="PF12937">
    <property type="entry name" value="F-box-like"/>
    <property type="match status" value="1"/>
</dbReference>
<dbReference type="SUPFAM" id="SSF48403">
    <property type="entry name" value="Ankyrin repeat"/>
    <property type="match status" value="2"/>
</dbReference>
<keyword evidence="2 3" id="KW-0040">ANK repeat</keyword>
<dbReference type="SMART" id="SM00248">
    <property type="entry name" value="ANK"/>
    <property type="match status" value="11"/>
</dbReference>
<dbReference type="Gene3D" id="1.25.40.20">
    <property type="entry name" value="Ankyrin repeat-containing domain"/>
    <property type="match status" value="3"/>
</dbReference>
<evidence type="ECO:0000313" key="6">
    <source>
        <dbReference type="Proteomes" id="UP000191672"/>
    </source>
</evidence>
<dbReference type="InterPro" id="IPR001810">
    <property type="entry name" value="F-box_dom"/>
</dbReference>
<evidence type="ECO:0000313" key="5">
    <source>
        <dbReference type="EMBL" id="OQD78878.1"/>
    </source>
</evidence>
<sequence length="527" mass="58511">MSLTTLPTELIMAAFQYMPSKGDIAHLAQTCHKFHDLLMPELYHLSFQENEGDTLYWAAEHGHCRIVQSFLMANGHLGPNLLLPHMNRALSLSAQHGQISVVNTLLSMEGVDPDNKSSKLERTPLSYAAQGGYIDIVRCLLETNRVDPNSKDRIYAHSPLIWAMRYPSGESDLKPEMAPGAIRSAQDRSIPVIQLLLENGANIEFMGYDCRNALYWATAGGFGSSAIVRLLLQKGARPDGHVDEKQRVMVNSRQRSRIQRWDEHPFLIKGIYLPLSFAAWAGYDEVVRALLEFNANIDCTNISGLIRNHHPLACAAEKGHLSTVRLLIERGACYQSPGCPLLCATRNGHAEMVQLLVDEMMHHDSRITGGGQRGEEKVGIKLCTRKGRKHSPGNQAMLALLEAVKLGNVEVVKLLLAVPGVDINHELLQGSHTPLMIAVRSRPPIIEMIKVLLAVEGIEIRINEPQDLEGNTVFIWAHHNECDEEIIQLLVDNGAQRTNEPLRVASLAAPQNWQTEAPLMTPGDRID</sequence>
<feature type="repeat" description="ANK" evidence="3">
    <location>
        <begin position="307"/>
        <end position="332"/>
    </location>
</feature>
<gene>
    <name evidence="5" type="ORF">PENANT_c074G11712</name>
</gene>
<evidence type="ECO:0000256" key="1">
    <source>
        <dbReference type="ARBA" id="ARBA00022737"/>
    </source>
</evidence>
<dbReference type="PROSITE" id="PS50297">
    <property type="entry name" value="ANK_REP_REGION"/>
    <property type="match status" value="1"/>
</dbReference>
<dbReference type="InterPro" id="IPR036770">
    <property type="entry name" value="Ankyrin_rpt-contain_sf"/>
</dbReference>
<evidence type="ECO:0000259" key="4">
    <source>
        <dbReference type="PROSITE" id="PS50181"/>
    </source>
</evidence>
<name>A0A1V6PPE4_9EURO</name>
<feature type="domain" description="F-box" evidence="4">
    <location>
        <begin position="1"/>
        <end position="50"/>
    </location>
</feature>
<keyword evidence="6" id="KW-1185">Reference proteome</keyword>
<organism evidence="5 6">
    <name type="scientific">Penicillium antarcticum</name>
    <dbReference type="NCBI Taxonomy" id="416450"/>
    <lineage>
        <taxon>Eukaryota</taxon>
        <taxon>Fungi</taxon>
        <taxon>Dikarya</taxon>
        <taxon>Ascomycota</taxon>
        <taxon>Pezizomycotina</taxon>
        <taxon>Eurotiomycetes</taxon>
        <taxon>Eurotiomycetidae</taxon>
        <taxon>Eurotiales</taxon>
        <taxon>Aspergillaceae</taxon>
        <taxon>Penicillium</taxon>
    </lineage>
</organism>
<dbReference type="InterPro" id="IPR002110">
    <property type="entry name" value="Ankyrin_rpt"/>
</dbReference>
<dbReference type="CDD" id="cd09917">
    <property type="entry name" value="F-box_SF"/>
    <property type="match status" value="1"/>
</dbReference>
<evidence type="ECO:0000256" key="3">
    <source>
        <dbReference type="PROSITE-ProRule" id="PRU00023"/>
    </source>
</evidence>
<dbReference type="AlphaFoldDB" id="A0A1V6PPE4"/>
<proteinExistence type="predicted"/>
<evidence type="ECO:0000256" key="2">
    <source>
        <dbReference type="ARBA" id="ARBA00023043"/>
    </source>
</evidence>
<dbReference type="Pfam" id="PF12796">
    <property type="entry name" value="Ank_2"/>
    <property type="match status" value="3"/>
</dbReference>
<dbReference type="InterPro" id="IPR051165">
    <property type="entry name" value="Multifunctional_ANK_Repeat"/>
</dbReference>
<keyword evidence="1" id="KW-0677">Repeat</keyword>
<accession>A0A1V6PPE4</accession>
<dbReference type="STRING" id="416450.A0A1V6PPE4"/>
<dbReference type="PROSITE" id="PS50181">
    <property type="entry name" value="FBOX"/>
    <property type="match status" value="1"/>
</dbReference>
<dbReference type="PROSITE" id="PS50088">
    <property type="entry name" value="ANK_REPEAT"/>
    <property type="match status" value="1"/>
</dbReference>
<reference evidence="6" key="1">
    <citation type="journal article" date="2017" name="Nat. Microbiol.">
        <title>Global analysis of biosynthetic gene clusters reveals vast potential of secondary metabolite production in Penicillium species.</title>
        <authorList>
            <person name="Nielsen J.C."/>
            <person name="Grijseels S."/>
            <person name="Prigent S."/>
            <person name="Ji B."/>
            <person name="Dainat J."/>
            <person name="Nielsen K.F."/>
            <person name="Frisvad J.C."/>
            <person name="Workman M."/>
            <person name="Nielsen J."/>
        </authorList>
    </citation>
    <scope>NUCLEOTIDE SEQUENCE [LARGE SCALE GENOMIC DNA]</scope>
    <source>
        <strain evidence="6">IBT 31811</strain>
    </source>
</reference>
<comment type="caution">
    <text evidence="5">The sequence shown here is derived from an EMBL/GenBank/DDBJ whole genome shotgun (WGS) entry which is preliminary data.</text>
</comment>